<evidence type="ECO:0000256" key="6">
    <source>
        <dbReference type="SAM" id="MobiDB-lite"/>
    </source>
</evidence>
<dbReference type="InterPro" id="IPR018076">
    <property type="entry name" value="T2SS_GspF_dom"/>
</dbReference>
<evidence type="ECO:0000259" key="7">
    <source>
        <dbReference type="Pfam" id="PF00482"/>
    </source>
</evidence>
<dbReference type="Proteomes" id="UP000628079">
    <property type="component" value="Unassembled WGS sequence"/>
</dbReference>
<reference evidence="8" key="1">
    <citation type="journal article" date="2014" name="Int. J. Syst. Evol. Microbiol.">
        <title>Complete genome sequence of Corynebacterium casei LMG S-19264T (=DSM 44701T), isolated from a smear-ripened cheese.</title>
        <authorList>
            <consortium name="US DOE Joint Genome Institute (JGI-PGF)"/>
            <person name="Walter F."/>
            <person name="Albersmeier A."/>
            <person name="Kalinowski J."/>
            <person name="Ruckert C."/>
        </authorList>
    </citation>
    <scope>NUCLEOTIDE SEQUENCE</scope>
    <source>
        <strain evidence="8">CGMCC 1.10749</strain>
    </source>
</reference>
<proteinExistence type="predicted"/>
<dbReference type="GO" id="GO:0005886">
    <property type="term" value="C:plasma membrane"/>
    <property type="evidence" value="ECO:0007669"/>
    <property type="project" value="UniProtKB-SubCell"/>
</dbReference>
<sequence>MTFAAVVGLLVLAFVVWPPQPQRAPGSRHGQGDPAEGTPEQEAGGQEAPTIDEAADALVLCSLAMRSGLGPVEALEAVARRVPPSVAHDLRVVASAHRWGQDSRTAWSHVGGAWEGASFAWQVADRSGAAPAGVVLAAAERLRRQETSRVEAAVHRAGVLLVLPLGACFLPGFVGTTVVPVVLHLARSSLGT</sequence>
<organism evidence="8 9">
    <name type="scientific">Knoellia flava</name>
    <dbReference type="NCBI Taxonomy" id="913969"/>
    <lineage>
        <taxon>Bacteria</taxon>
        <taxon>Bacillati</taxon>
        <taxon>Actinomycetota</taxon>
        <taxon>Actinomycetes</taxon>
        <taxon>Micrococcales</taxon>
        <taxon>Intrasporangiaceae</taxon>
        <taxon>Knoellia</taxon>
    </lineage>
</organism>
<evidence type="ECO:0000256" key="3">
    <source>
        <dbReference type="ARBA" id="ARBA00022692"/>
    </source>
</evidence>
<keyword evidence="5" id="KW-0472">Membrane</keyword>
<evidence type="ECO:0000256" key="5">
    <source>
        <dbReference type="ARBA" id="ARBA00023136"/>
    </source>
</evidence>
<dbReference type="RefSeq" id="WP_188450375.1">
    <property type="nucleotide sequence ID" value="NZ_BMEA01000001.1"/>
</dbReference>
<keyword evidence="2" id="KW-1003">Cell membrane</keyword>
<dbReference type="PANTHER" id="PTHR35007:SF3">
    <property type="entry name" value="POSSIBLE CONSERVED ALANINE RICH MEMBRANE PROTEIN"/>
    <property type="match status" value="1"/>
</dbReference>
<feature type="region of interest" description="Disordered" evidence="6">
    <location>
        <begin position="22"/>
        <end position="47"/>
    </location>
</feature>
<protein>
    <recommendedName>
        <fullName evidence="7">Type II secretion system protein GspF domain-containing protein</fullName>
    </recommendedName>
</protein>
<evidence type="ECO:0000313" key="8">
    <source>
        <dbReference type="EMBL" id="GGB75850.1"/>
    </source>
</evidence>
<evidence type="ECO:0000313" key="9">
    <source>
        <dbReference type="Proteomes" id="UP000628079"/>
    </source>
</evidence>
<reference evidence="8" key="2">
    <citation type="submission" date="2020-09" db="EMBL/GenBank/DDBJ databases">
        <authorList>
            <person name="Sun Q."/>
            <person name="Zhou Y."/>
        </authorList>
    </citation>
    <scope>NUCLEOTIDE SEQUENCE</scope>
    <source>
        <strain evidence="8">CGMCC 1.10749</strain>
    </source>
</reference>
<evidence type="ECO:0000256" key="1">
    <source>
        <dbReference type="ARBA" id="ARBA00004651"/>
    </source>
</evidence>
<keyword evidence="4" id="KW-1133">Transmembrane helix</keyword>
<gene>
    <name evidence="8" type="ORF">GCM10011314_14260</name>
</gene>
<dbReference type="AlphaFoldDB" id="A0A8H9FUQ8"/>
<evidence type="ECO:0000256" key="4">
    <source>
        <dbReference type="ARBA" id="ARBA00022989"/>
    </source>
</evidence>
<dbReference type="PANTHER" id="PTHR35007">
    <property type="entry name" value="INTEGRAL MEMBRANE PROTEIN-RELATED"/>
    <property type="match status" value="1"/>
</dbReference>
<comment type="caution">
    <text evidence="8">The sequence shown here is derived from an EMBL/GenBank/DDBJ whole genome shotgun (WGS) entry which is preliminary data.</text>
</comment>
<dbReference type="EMBL" id="BMEA01000001">
    <property type="protein sequence ID" value="GGB75850.1"/>
    <property type="molecule type" value="Genomic_DNA"/>
</dbReference>
<dbReference type="Pfam" id="PF00482">
    <property type="entry name" value="T2SSF"/>
    <property type="match status" value="1"/>
</dbReference>
<evidence type="ECO:0000256" key="2">
    <source>
        <dbReference type="ARBA" id="ARBA00022475"/>
    </source>
</evidence>
<accession>A0A8H9FUQ8</accession>
<name>A0A8H9FUQ8_9MICO</name>
<comment type="subcellular location">
    <subcellularLocation>
        <location evidence="1">Cell membrane</location>
        <topology evidence="1">Multi-pass membrane protein</topology>
    </subcellularLocation>
</comment>
<keyword evidence="3" id="KW-0812">Transmembrane</keyword>
<feature type="domain" description="Type II secretion system protein GspF" evidence="7">
    <location>
        <begin position="61"/>
        <end position="176"/>
    </location>
</feature>